<dbReference type="PANTHER" id="PTHR46015:SF1">
    <property type="entry name" value="HOMOCYSTEINE S-METHYLTRANSFERASE-LIKE ISOFORM 1"/>
    <property type="match status" value="1"/>
</dbReference>
<name>A0A172ZFR0_9BACL</name>
<dbReference type="GO" id="GO:0032259">
    <property type="term" value="P:methylation"/>
    <property type="evidence" value="ECO:0007669"/>
    <property type="project" value="UniProtKB-KW"/>
</dbReference>
<feature type="binding site" evidence="6">
    <location>
        <position position="250"/>
    </location>
    <ligand>
        <name>Zn(2+)</name>
        <dbReference type="ChEBI" id="CHEBI:29105"/>
    </ligand>
</feature>
<sequence length="336" mass="37089">MNLIQSILEQYGVMILDGAMATELERSGADLNDSLWSARLLTEDPEAIRQVHYRYFEAGADCAITASYQATIPGFVQRGWTEQEAKELIRRSVQIAVEARDAFWTDYTASESNYSAGQVVLNQPDNVPVQTFPRPRPLVVASVGPYGAYLADGSEYRGDYQLNEQQLVEFHAPRIRELIEAGADLLACETIPCLIEAKAIVTVLQQFPGVQAWFSFSARDSEHISSGERAADCAAWLDPYEQVAAVGINCTALEYIPALISAMHAQTTKPILVYPNSGEQYDPVTKTWHGAACTQNYGQQAHDWYERGARLIGGCCRTTPADIASVRQALGNKMIK</sequence>
<feature type="domain" description="Hcy-binding" evidence="7">
    <location>
        <begin position="2"/>
        <end position="330"/>
    </location>
</feature>
<evidence type="ECO:0000256" key="5">
    <source>
        <dbReference type="ARBA" id="ARBA00076752"/>
    </source>
</evidence>
<dbReference type="InterPro" id="IPR036589">
    <property type="entry name" value="HCY_dom_sf"/>
</dbReference>
<dbReference type="STRING" id="1616788.AR543_08915"/>
<reference evidence="8 9" key="2">
    <citation type="journal article" date="2016" name="Int. J. Syst. Evol. Microbiol.">
        <title>Paenibacillus bovis sp. nov., isolated from raw yak (Bos grunniens) milk.</title>
        <authorList>
            <person name="Gao C."/>
            <person name="Han J."/>
            <person name="Liu Z."/>
            <person name="Xu X."/>
            <person name="Hang F."/>
            <person name="Wu Z."/>
        </authorList>
    </citation>
    <scope>NUCLEOTIDE SEQUENCE [LARGE SCALE GENOMIC DNA]</scope>
    <source>
        <strain evidence="8 9">BD3526</strain>
    </source>
</reference>
<keyword evidence="2 6" id="KW-0808">Transferase</keyword>
<dbReference type="Proteomes" id="UP000078148">
    <property type="component" value="Chromosome"/>
</dbReference>
<feature type="binding site" evidence="6">
    <location>
        <position position="315"/>
    </location>
    <ligand>
        <name>Zn(2+)</name>
        <dbReference type="ChEBI" id="CHEBI:29105"/>
    </ligand>
</feature>
<evidence type="ECO:0000256" key="4">
    <source>
        <dbReference type="ARBA" id="ARBA00022833"/>
    </source>
</evidence>
<dbReference type="EMBL" id="CP013023">
    <property type="protein sequence ID" value="ANF96107.1"/>
    <property type="molecule type" value="Genomic_DNA"/>
</dbReference>
<dbReference type="GO" id="GO:0009086">
    <property type="term" value="P:methionine biosynthetic process"/>
    <property type="evidence" value="ECO:0007669"/>
    <property type="project" value="InterPro"/>
</dbReference>
<dbReference type="SUPFAM" id="SSF82282">
    <property type="entry name" value="Homocysteine S-methyltransferase"/>
    <property type="match status" value="1"/>
</dbReference>
<gene>
    <name evidence="8" type="ORF">AR543_08915</name>
</gene>
<keyword evidence="4 6" id="KW-0862">Zinc</keyword>
<evidence type="ECO:0000313" key="9">
    <source>
        <dbReference type="Proteomes" id="UP000078148"/>
    </source>
</evidence>
<dbReference type="PROSITE" id="PS50970">
    <property type="entry name" value="HCY"/>
    <property type="match status" value="1"/>
</dbReference>
<dbReference type="PIRSF" id="PIRSF037505">
    <property type="entry name" value="Betaine_HMT"/>
    <property type="match status" value="1"/>
</dbReference>
<dbReference type="AlphaFoldDB" id="A0A172ZFR0"/>
<evidence type="ECO:0000259" key="7">
    <source>
        <dbReference type="PROSITE" id="PS50970"/>
    </source>
</evidence>
<dbReference type="KEGG" id="pbv:AR543_08915"/>
<keyword evidence="1 6" id="KW-0489">Methyltransferase</keyword>
<evidence type="ECO:0000256" key="3">
    <source>
        <dbReference type="ARBA" id="ARBA00022723"/>
    </source>
</evidence>
<dbReference type="FunFam" id="3.20.20.330:FF:000002">
    <property type="entry name" value="Homocysteine S-methyltransferase"/>
    <property type="match status" value="1"/>
</dbReference>
<keyword evidence="3 6" id="KW-0479">Metal-binding</keyword>
<dbReference type="OrthoDB" id="9803687at2"/>
<dbReference type="GO" id="GO:0033528">
    <property type="term" value="P:S-methylmethionine cycle"/>
    <property type="evidence" value="ECO:0007669"/>
    <property type="project" value="TreeGrafter"/>
</dbReference>
<accession>A0A172ZFR0</accession>
<evidence type="ECO:0000256" key="2">
    <source>
        <dbReference type="ARBA" id="ARBA00022679"/>
    </source>
</evidence>
<dbReference type="InterPro" id="IPR051486">
    <property type="entry name" value="Hcy_S-methyltransferase"/>
</dbReference>
<protein>
    <recommendedName>
        <fullName evidence="5">S-methylmethionine:homocysteine methyltransferase</fullName>
    </recommendedName>
</protein>
<evidence type="ECO:0000256" key="1">
    <source>
        <dbReference type="ARBA" id="ARBA00022603"/>
    </source>
</evidence>
<comment type="cofactor">
    <cofactor evidence="6">
        <name>Zn(2+)</name>
        <dbReference type="ChEBI" id="CHEBI:29105"/>
    </cofactor>
</comment>
<dbReference type="GO" id="GO:0008898">
    <property type="term" value="F:S-adenosylmethionine-homocysteine S-methyltransferase activity"/>
    <property type="evidence" value="ECO:0007669"/>
    <property type="project" value="TreeGrafter"/>
</dbReference>
<proteinExistence type="predicted"/>
<reference evidence="9" key="1">
    <citation type="submission" date="2015-10" db="EMBL/GenBank/DDBJ databases">
        <title>Genome of Paenibacillus bovis sp. nov.</title>
        <authorList>
            <person name="Wu Z."/>
            <person name="Gao C."/>
            <person name="Liu Z."/>
            <person name="Zheng H."/>
        </authorList>
    </citation>
    <scope>NUCLEOTIDE SEQUENCE [LARGE SCALE GENOMIC DNA]</scope>
    <source>
        <strain evidence="9">BD3526</strain>
    </source>
</reference>
<keyword evidence="9" id="KW-1185">Reference proteome</keyword>
<dbReference type="InterPro" id="IPR017226">
    <property type="entry name" value="BHMT-like"/>
</dbReference>
<dbReference type="PANTHER" id="PTHR46015">
    <property type="entry name" value="ZGC:172121"/>
    <property type="match status" value="1"/>
</dbReference>
<dbReference type="Pfam" id="PF02574">
    <property type="entry name" value="S-methyl_trans"/>
    <property type="match status" value="1"/>
</dbReference>
<feature type="binding site" evidence="6">
    <location>
        <position position="316"/>
    </location>
    <ligand>
        <name>Zn(2+)</name>
        <dbReference type="ChEBI" id="CHEBI:29105"/>
    </ligand>
</feature>
<evidence type="ECO:0000256" key="6">
    <source>
        <dbReference type="PROSITE-ProRule" id="PRU00333"/>
    </source>
</evidence>
<dbReference type="Gene3D" id="3.20.20.330">
    <property type="entry name" value="Homocysteine-binding-like domain"/>
    <property type="match status" value="1"/>
</dbReference>
<dbReference type="NCBIfam" id="NF007020">
    <property type="entry name" value="PRK09485.1"/>
    <property type="match status" value="1"/>
</dbReference>
<dbReference type="RefSeq" id="WP_060533674.1">
    <property type="nucleotide sequence ID" value="NZ_CP013023.1"/>
</dbReference>
<evidence type="ECO:0000313" key="8">
    <source>
        <dbReference type="EMBL" id="ANF96107.1"/>
    </source>
</evidence>
<dbReference type="InterPro" id="IPR003726">
    <property type="entry name" value="HCY_dom"/>
</dbReference>
<organism evidence="8 9">
    <name type="scientific">Paenibacillus bovis</name>
    <dbReference type="NCBI Taxonomy" id="1616788"/>
    <lineage>
        <taxon>Bacteria</taxon>
        <taxon>Bacillati</taxon>
        <taxon>Bacillota</taxon>
        <taxon>Bacilli</taxon>
        <taxon>Bacillales</taxon>
        <taxon>Paenibacillaceae</taxon>
        <taxon>Paenibacillus</taxon>
    </lineage>
</organism>
<dbReference type="GO" id="GO:0008270">
    <property type="term" value="F:zinc ion binding"/>
    <property type="evidence" value="ECO:0007669"/>
    <property type="project" value="InterPro"/>
</dbReference>